<reference evidence="14" key="1">
    <citation type="submission" date="2019-12" db="UniProtKB">
        <authorList>
            <consortium name="WormBaseParasite"/>
        </authorList>
    </citation>
    <scope>IDENTIFICATION</scope>
</reference>
<dbReference type="InterPro" id="IPR027469">
    <property type="entry name" value="Cation_efflux_TMD_sf"/>
</dbReference>
<feature type="transmembrane region" description="Helical" evidence="11">
    <location>
        <begin position="185"/>
        <end position="202"/>
    </location>
</feature>
<dbReference type="Pfam" id="PF01545">
    <property type="entry name" value="Cation_efflux"/>
    <property type="match status" value="1"/>
</dbReference>
<evidence type="ECO:0000256" key="5">
    <source>
        <dbReference type="ARBA" id="ARBA00022989"/>
    </source>
</evidence>
<evidence type="ECO:0000256" key="3">
    <source>
        <dbReference type="ARBA" id="ARBA00022692"/>
    </source>
</evidence>
<evidence type="ECO:0000256" key="6">
    <source>
        <dbReference type="ARBA" id="ARBA00023034"/>
    </source>
</evidence>
<evidence type="ECO:0000256" key="8">
    <source>
        <dbReference type="ARBA" id="ARBA00023136"/>
    </source>
</evidence>
<evidence type="ECO:0000256" key="10">
    <source>
        <dbReference type="ARBA" id="ARBA00045455"/>
    </source>
</evidence>
<evidence type="ECO:0000256" key="4">
    <source>
        <dbReference type="ARBA" id="ARBA00022833"/>
    </source>
</evidence>
<evidence type="ECO:0000256" key="1">
    <source>
        <dbReference type="ARBA" id="ARBA00004166"/>
    </source>
</evidence>
<keyword evidence="2" id="KW-0813">Transport</keyword>
<evidence type="ECO:0000256" key="11">
    <source>
        <dbReference type="SAM" id="Phobius"/>
    </source>
</evidence>
<comment type="subcellular location">
    <subcellularLocation>
        <location evidence="1">Golgi apparatus</location>
        <location evidence="1">trans-Golgi network membrane</location>
        <topology evidence="1">Multi-pass membrane protein</topology>
    </subcellularLocation>
</comment>
<keyword evidence="13" id="KW-1185">Reference proteome</keyword>
<keyword evidence="3 11" id="KW-0812">Transmembrane</keyword>
<dbReference type="GO" id="GO:0005794">
    <property type="term" value="C:Golgi apparatus"/>
    <property type="evidence" value="ECO:0007669"/>
    <property type="project" value="UniProtKB-SubCell"/>
</dbReference>
<dbReference type="AlphaFoldDB" id="A0A5S6QZU3"/>
<evidence type="ECO:0000256" key="2">
    <source>
        <dbReference type="ARBA" id="ARBA00022448"/>
    </source>
</evidence>
<dbReference type="GO" id="GO:0006829">
    <property type="term" value="P:zinc ion transport"/>
    <property type="evidence" value="ECO:0007669"/>
    <property type="project" value="TreeGrafter"/>
</dbReference>
<accession>A0A5S6QZU3</accession>
<feature type="transmembrane region" description="Helical" evidence="11">
    <location>
        <begin position="214"/>
        <end position="233"/>
    </location>
</feature>
<dbReference type="WBParaSite" id="TMUE_3000012599.1">
    <property type="protein sequence ID" value="TMUE_3000012599.1"/>
    <property type="gene ID" value="WBGene00290494"/>
</dbReference>
<comment type="subunit">
    <text evidence="9">Heterodimer with SLC30A5; form a functional zinc ion transmembrane transporter.</text>
</comment>
<dbReference type="InterPro" id="IPR058533">
    <property type="entry name" value="Cation_efflux_TM"/>
</dbReference>
<evidence type="ECO:0000313" key="13">
    <source>
        <dbReference type="Proteomes" id="UP000046395"/>
    </source>
</evidence>
<organism evidence="13 14">
    <name type="scientific">Trichuris muris</name>
    <name type="common">Mouse whipworm</name>
    <dbReference type="NCBI Taxonomy" id="70415"/>
    <lineage>
        <taxon>Eukaryota</taxon>
        <taxon>Metazoa</taxon>
        <taxon>Ecdysozoa</taxon>
        <taxon>Nematoda</taxon>
        <taxon>Enoplea</taxon>
        <taxon>Dorylaimia</taxon>
        <taxon>Trichinellida</taxon>
        <taxon>Trichuridae</taxon>
        <taxon>Trichuris</taxon>
    </lineage>
</organism>
<evidence type="ECO:0000259" key="12">
    <source>
        <dbReference type="Pfam" id="PF01545"/>
    </source>
</evidence>
<evidence type="ECO:0000256" key="9">
    <source>
        <dbReference type="ARBA" id="ARBA00038600"/>
    </source>
</evidence>
<dbReference type="PANTHER" id="PTHR46531:SF1">
    <property type="entry name" value="ZINC TRANSPORTER 6"/>
    <property type="match status" value="1"/>
</dbReference>
<comment type="function">
    <text evidence="10">Has probably no intrinsic transporter activity but together with SLC30A5 forms a functional zinc ion:proton antiporter heterodimer, mediating zinc entry into the lumen of organelles along the secretory pathway. As part of that zinc ion:proton antiporter, contributes to zinc ion homeostasis within the early secretory pathway and regulates the activation and folding of enzymes like alkaline phosphatases and enzymes involved in phosphatidylinositol glycan anchor biosynthesis.</text>
</comment>
<keyword evidence="7" id="KW-0406">Ion transport</keyword>
<dbReference type="STRING" id="70415.A0A5S6QZU3"/>
<keyword evidence="5 11" id="KW-1133">Transmembrane helix</keyword>
<dbReference type="GO" id="GO:0008324">
    <property type="term" value="F:monoatomic cation transmembrane transporter activity"/>
    <property type="evidence" value="ECO:0007669"/>
    <property type="project" value="InterPro"/>
</dbReference>
<dbReference type="GO" id="GO:0016020">
    <property type="term" value="C:membrane"/>
    <property type="evidence" value="ECO:0007669"/>
    <property type="project" value="InterPro"/>
</dbReference>
<dbReference type="InterPro" id="IPR052005">
    <property type="entry name" value="CDF_SLC30A"/>
</dbReference>
<dbReference type="PANTHER" id="PTHR46531">
    <property type="entry name" value="ZINC TRANSPORTER 6"/>
    <property type="match status" value="1"/>
</dbReference>
<evidence type="ECO:0000256" key="7">
    <source>
        <dbReference type="ARBA" id="ARBA00023065"/>
    </source>
</evidence>
<dbReference type="Gene3D" id="1.20.1510.10">
    <property type="entry name" value="Cation efflux protein transmembrane domain"/>
    <property type="match status" value="1"/>
</dbReference>
<feature type="transmembrane region" description="Helical" evidence="11">
    <location>
        <begin position="122"/>
        <end position="139"/>
    </location>
</feature>
<proteinExistence type="predicted"/>
<name>A0A5S6QZU3_TRIMR</name>
<keyword evidence="4" id="KW-0862">Zinc</keyword>
<dbReference type="SUPFAM" id="SSF161111">
    <property type="entry name" value="Cation efflux protein transmembrane domain-like"/>
    <property type="match status" value="1"/>
</dbReference>
<dbReference type="Proteomes" id="UP000046395">
    <property type="component" value="Unassembled WGS sequence"/>
</dbReference>
<feature type="domain" description="Cation efflux protein transmembrane" evidence="12">
    <location>
        <begin position="19"/>
        <end position="239"/>
    </location>
</feature>
<keyword evidence="6" id="KW-0333">Golgi apparatus</keyword>
<feature type="transmembrane region" description="Helical" evidence="11">
    <location>
        <begin position="41"/>
        <end position="64"/>
    </location>
</feature>
<keyword evidence="8 11" id="KW-0472">Membrane</keyword>
<sequence>MNGVLRSLTSFPEGKIKLFALVLSVLTFSSLLWTVSHSKSLVVHVYALVTLFHVLSLLMTLGLLLLSRIEPKEDFSYRYERADVLGVFSVTMLVQLGGLFVVKEGLEQIIESYEVNVDMWMLVVPTVAYAVQLFVIYRAPSCSMSHVINASSSNWIQEHVADLSHTLCAVIPGLSTLLLPRFHPVALLASSGWLVCIANYCLLANDQFKQSDAVLCLLLASMLIGTMYPLAVYTGRILLQACPSHVLPELEKCLREVSTMEGVLEVADDHFWQLSFEKMAGTVVLRVRRDADEQLILARTVDKLHPYVAELTVQINKDVAGWRPQLH</sequence>
<protein>
    <submittedName>
        <fullName evidence="14">Cation efflux protein cytoplasmic domain-containing protein</fullName>
    </submittedName>
</protein>
<feature type="transmembrane region" description="Helical" evidence="11">
    <location>
        <begin position="16"/>
        <end position="35"/>
    </location>
</feature>
<feature type="transmembrane region" description="Helical" evidence="11">
    <location>
        <begin position="84"/>
        <end position="102"/>
    </location>
</feature>
<evidence type="ECO:0000313" key="14">
    <source>
        <dbReference type="WBParaSite" id="TMUE_3000012599.1"/>
    </source>
</evidence>